<gene>
    <name evidence="2" type="ORF">M514_25420</name>
</gene>
<reference evidence="2" key="1">
    <citation type="journal article" date="2014" name="Nat. Genet.">
        <title>Genome and transcriptome of the porcine whipworm Trichuris suis.</title>
        <authorList>
            <person name="Jex A.R."/>
            <person name="Nejsum P."/>
            <person name="Schwarz E.M."/>
            <person name="Hu L."/>
            <person name="Young N.D."/>
            <person name="Hall R.S."/>
            <person name="Korhonen P.K."/>
            <person name="Liao S."/>
            <person name="Thamsborg S."/>
            <person name="Xia J."/>
            <person name="Xu P."/>
            <person name="Wang S."/>
            <person name="Scheerlinck J.P."/>
            <person name="Hofmann A."/>
            <person name="Sternberg P.W."/>
            <person name="Wang J."/>
            <person name="Gasser R.B."/>
        </authorList>
    </citation>
    <scope>NUCLEOTIDE SEQUENCE [LARGE SCALE GENOMIC DNA]</scope>
    <source>
        <strain evidence="2">DCEP-RM93F</strain>
    </source>
</reference>
<evidence type="ECO:0000313" key="2">
    <source>
        <dbReference type="EMBL" id="KFD62412.1"/>
    </source>
</evidence>
<sequence>MPPRRTGGPLVTLPYCTGLGELLKRLGRSLDFRAYFKSSALLSSILRNGKIKVPYDERPDAAYQIKCGCNASYIGETRNSLLHRYNQHLDGLNRYNNARRKTSVERKRAPKFHRRKTNHCQPTYSNAEAVADRQRTNAR</sequence>
<name>A0A085MYW6_9BILA</name>
<protein>
    <recommendedName>
        <fullName evidence="3">GIY-YIG domain-containing protein</fullName>
    </recommendedName>
</protein>
<feature type="compositionally biased region" description="Basic residues" evidence="1">
    <location>
        <begin position="108"/>
        <end position="118"/>
    </location>
</feature>
<accession>A0A085MYW6</accession>
<dbReference type="EMBL" id="KL367596">
    <property type="protein sequence ID" value="KFD62412.1"/>
    <property type="molecule type" value="Genomic_DNA"/>
</dbReference>
<proteinExistence type="predicted"/>
<evidence type="ECO:0000256" key="1">
    <source>
        <dbReference type="SAM" id="MobiDB-lite"/>
    </source>
</evidence>
<dbReference type="AlphaFoldDB" id="A0A085MYW6"/>
<feature type="region of interest" description="Disordered" evidence="1">
    <location>
        <begin position="99"/>
        <end position="118"/>
    </location>
</feature>
<dbReference type="Proteomes" id="UP000030758">
    <property type="component" value="Unassembled WGS sequence"/>
</dbReference>
<organism evidence="2">
    <name type="scientific">Trichuris suis</name>
    <name type="common">pig whipworm</name>
    <dbReference type="NCBI Taxonomy" id="68888"/>
    <lineage>
        <taxon>Eukaryota</taxon>
        <taxon>Metazoa</taxon>
        <taxon>Ecdysozoa</taxon>
        <taxon>Nematoda</taxon>
        <taxon>Enoplea</taxon>
        <taxon>Dorylaimia</taxon>
        <taxon>Trichinellida</taxon>
        <taxon>Trichuridae</taxon>
        <taxon>Trichuris</taxon>
    </lineage>
</organism>
<evidence type="ECO:0008006" key="3">
    <source>
        <dbReference type="Google" id="ProtNLM"/>
    </source>
</evidence>